<reference evidence="3" key="1">
    <citation type="submission" date="2022-06" db="EMBL/GenBank/DDBJ databases">
        <title>Physiological and biochemical characterization and genomic elucidation of a strain of the genus Ensifer adhaerens M8 that combines arsenic oxidation and chromium reduction.</title>
        <authorList>
            <person name="Li X."/>
            <person name="Yu c."/>
        </authorList>
    </citation>
    <scope>NUCLEOTIDE SEQUENCE</scope>
    <source>
        <strain evidence="3">M8</strain>
        <plasmid evidence="3">pC</plasmid>
    </source>
</reference>
<dbReference type="SUPFAM" id="SSF51735">
    <property type="entry name" value="NAD(P)-binding Rossmann-fold domains"/>
    <property type="match status" value="1"/>
</dbReference>
<dbReference type="InterPro" id="IPR001509">
    <property type="entry name" value="Epimerase_deHydtase"/>
</dbReference>
<dbReference type="InterPro" id="IPR036291">
    <property type="entry name" value="NAD(P)-bd_dom_sf"/>
</dbReference>
<dbReference type="Proteomes" id="UP001055460">
    <property type="component" value="Plasmid pC"/>
</dbReference>
<dbReference type="AlphaFoldDB" id="A0A9Q9DE96"/>
<sequence length="288" mass="31141">MNAIVFGCGYAGSAIARALSSAGMNVHGTVRTDDGMHRLASAGIAAIRYDGKSFSSQLLSVLSEATHLVSCIAPDEMGDPVISSFGARISRLMPRLKWIAYLSTVGVYGDHQGRWVDEMSLCTPTTKRSKSRLLAEKAWMGYADALGLPLSILRLSGIYGPGRNALATLQRGTARCLVKKDQVFNRVRVEDIGAAALFLAERQQGGLFNVSDDHPAPPQDVVTEAARLLCIEPPPYEDVDQAKLSEPARSFFQDNKRVSNAKLKSEGFQFQFPDYVVALSQLVDSGSA</sequence>
<geneLocation type="plasmid" evidence="3 4">
    <name>pC</name>
</geneLocation>
<dbReference type="Gene3D" id="3.40.50.720">
    <property type="entry name" value="NAD(P)-binding Rossmann-like Domain"/>
    <property type="match status" value="1"/>
</dbReference>
<name>A0A9Q9DE96_ENSAD</name>
<keyword evidence="3" id="KW-0614">Plasmid</keyword>
<gene>
    <name evidence="3" type="ORF">NE863_35175</name>
</gene>
<protein>
    <submittedName>
        <fullName evidence="3">SDR family oxidoreductase</fullName>
    </submittedName>
</protein>
<dbReference type="CDD" id="cd05266">
    <property type="entry name" value="SDR_a4"/>
    <property type="match status" value="1"/>
</dbReference>
<evidence type="ECO:0000313" key="4">
    <source>
        <dbReference type="Proteomes" id="UP001055460"/>
    </source>
</evidence>
<dbReference type="RefSeq" id="WP_252161576.1">
    <property type="nucleotide sequence ID" value="NZ_CP098810.1"/>
</dbReference>
<proteinExistence type="predicted"/>
<evidence type="ECO:0000256" key="1">
    <source>
        <dbReference type="ARBA" id="ARBA00023027"/>
    </source>
</evidence>
<dbReference type="PANTHER" id="PTHR43574">
    <property type="entry name" value="EPIMERASE-RELATED"/>
    <property type="match status" value="1"/>
</dbReference>
<accession>A0A9Q9DE96</accession>
<organism evidence="3 4">
    <name type="scientific">Ensifer adhaerens</name>
    <name type="common">Sinorhizobium morelense</name>
    <dbReference type="NCBI Taxonomy" id="106592"/>
    <lineage>
        <taxon>Bacteria</taxon>
        <taxon>Pseudomonadati</taxon>
        <taxon>Pseudomonadota</taxon>
        <taxon>Alphaproteobacteria</taxon>
        <taxon>Hyphomicrobiales</taxon>
        <taxon>Rhizobiaceae</taxon>
        <taxon>Sinorhizobium/Ensifer group</taxon>
        <taxon>Ensifer</taxon>
    </lineage>
</organism>
<keyword evidence="1" id="KW-0520">NAD</keyword>
<dbReference type="Pfam" id="PF01370">
    <property type="entry name" value="Epimerase"/>
    <property type="match status" value="1"/>
</dbReference>
<feature type="domain" description="NAD-dependent epimerase/dehydratase" evidence="2">
    <location>
        <begin position="99"/>
        <end position="209"/>
    </location>
</feature>
<evidence type="ECO:0000313" key="3">
    <source>
        <dbReference type="EMBL" id="USJ28508.1"/>
    </source>
</evidence>
<evidence type="ECO:0000259" key="2">
    <source>
        <dbReference type="Pfam" id="PF01370"/>
    </source>
</evidence>
<dbReference type="EMBL" id="CP098810">
    <property type="protein sequence ID" value="USJ28508.1"/>
    <property type="molecule type" value="Genomic_DNA"/>
</dbReference>